<gene>
    <name evidence="8" type="ORF">LJ725_12340</name>
</gene>
<dbReference type="Pfam" id="PF02776">
    <property type="entry name" value="TPP_enzyme_N"/>
    <property type="match status" value="1"/>
</dbReference>
<dbReference type="Pfam" id="PF02775">
    <property type="entry name" value="TPP_enzyme_C"/>
    <property type="match status" value="1"/>
</dbReference>
<dbReference type="SUPFAM" id="SSF52467">
    <property type="entry name" value="DHS-like NAD/FAD-binding domain"/>
    <property type="match status" value="1"/>
</dbReference>
<evidence type="ECO:0000259" key="6">
    <source>
        <dbReference type="Pfam" id="PF02775"/>
    </source>
</evidence>
<keyword evidence="3 4" id="KW-0786">Thiamine pyrophosphate</keyword>
<dbReference type="Gene3D" id="3.40.50.970">
    <property type="match status" value="2"/>
</dbReference>
<dbReference type="InterPro" id="IPR029061">
    <property type="entry name" value="THDP-binding"/>
</dbReference>
<reference evidence="8 9" key="1">
    <citation type="submission" date="2021-11" db="EMBL/GenBank/DDBJ databases">
        <authorList>
            <person name="Lee D.-H."/>
            <person name="Kim S.-B."/>
        </authorList>
    </citation>
    <scope>NUCLEOTIDE SEQUENCE [LARGE SCALE GENOMIC DNA]</scope>
    <source>
        <strain evidence="8 9">KCTC 52223</strain>
    </source>
</reference>
<evidence type="ECO:0000256" key="4">
    <source>
        <dbReference type="RuleBase" id="RU362132"/>
    </source>
</evidence>
<accession>A0ABS8KUK3</accession>
<protein>
    <submittedName>
        <fullName evidence="8">Thiamine pyrophosphate-requiring protein</fullName>
    </submittedName>
</protein>
<dbReference type="PANTHER" id="PTHR18968:SF13">
    <property type="entry name" value="ACETOLACTATE SYNTHASE CATALYTIC SUBUNIT, MITOCHONDRIAL"/>
    <property type="match status" value="1"/>
</dbReference>
<feature type="domain" description="Thiamine pyrophosphate enzyme central" evidence="5">
    <location>
        <begin position="199"/>
        <end position="331"/>
    </location>
</feature>
<dbReference type="SUPFAM" id="SSF52518">
    <property type="entry name" value="Thiamin diphosphate-binding fold (THDP-binding)"/>
    <property type="match status" value="2"/>
</dbReference>
<evidence type="ECO:0000259" key="5">
    <source>
        <dbReference type="Pfam" id="PF00205"/>
    </source>
</evidence>
<keyword evidence="9" id="KW-1185">Reference proteome</keyword>
<dbReference type="EMBL" id="JAJISD010000004">
    <property type="protein sequence ID" value="MCC8429760.1"/>
    <property type="molecule type" value="Genomic_DNA"/>
</dbReference>
<feature type="domain" description="Thiamine pyrophosphate enzyme N-terminal TPP-binding" evidence="7">
    <location>
        <begin position="16"/>
        <end position="119"/>
    </location>
</feature>
<organism evidence="8 9">
    <name type="scientific">Reyranella aquatilis</name>
    <dbReference type="NCBI Taxonomy" id="2035356"/>
    <lineage>
        <taxon>Bacteria</taxon>
        <taxon>Pseudomonadati</taxon>
        <taxon>Pseudomonadota</taxon>
        <taxon>Alphaproteobacteria</taxon>
        <taxon>Hyphomicrobiales</taxon>
        <taxon>Reyranellaceae</taxon>
        <taxon>Reyranella</taxon>
    </lineage>
</organism>
<dbReference type="InterPro" id="IPR029035">
    <property type="entry name" value="DHS-like_NAD/FAD-binding_dom"/>
</dbReference>
<comment type="similarity">
    <text evidence="2 4">Belongs to the TPP enzyme family.</text>
</comment>
<feature type="domain" description="Thiamine pyrophosphate enzyme TPP-binding" evidence="6">
    <location>
        <begin position="399"/>
        <end position="546"/>
    </location>
</feature>
<dbReference type="InterPro" id="IPR045229">
    <property type="entry name" value="TPP_enz"/>
</dbReference>
<dbReference type="PANTHER" id="PTHR18968">
    <property type="entry name" value="THIAMINE PYROPHOSPHATE ENZYMES"/>
    <property type="match status" value="1"/>
</dbReference>
<dbReference type="Proteomes" id="UP001198862">
    <property type="component" value="Unassembled WGS sequence"/>
</dbReference>
<dbReference type="NCBIfam" id="NF004807">
    <property type="entry name" value="PRK06154.1"/>
    <property type="match status" value="1"/>
</dbReference>
<evidence type="ECO:0000313" key="8">
    <source>
        <dbReference type="EMBL" id="MCC8429760.1"/>
    </source>
</evidence>
<evidence type="ECO:0000313" key="9">
    <source>
        <dbReference type="Proteomes" id="UP001198862"/>
    </source>
</evidence>
<dbReference type="PROSITE" id="PS00187">
    <property type="entry name" value="TPP_ENZYMES"/>
    <property type="match status" value="1"/>
</dbReference>
<dbReference type="InterPro" id="IPR000399">
    <property type="entry name" value="TPP-bd_CS"/>
</dbReference>
<name>A0ABS8KUK3_9HYPH</name>
<evidence type="ECO:0000256" key="1">
    <source>
        <dbReference type="ARBA" id="ARBA00001964"/>
    </source>
</evidence>
<sequence>MLRCAQDDTVDWEARMKTGPAVAEILKREGVEYLFAYPVNHLIEHCAAIDIRPIIVRQERIGLHMADAMSRLTKGRKMGVFCMQSGPGSENAYGGVAQAYGESVPLLVIPAGYPRRIAHVPPNFNSTITMAHVAKHAEPITSGADIENIMRRAFSLLRNGRGSPVIIEFPAEANGEDAPDPLTYEPIKPTRYGPDPAAVKEAARVLVEARRPVIYAGHGVHWAEAYDELKELAELLAIPVCTSLQGKSSFDETHPLSLGSGGRAYPRQVRHFLDKCDVLFGIGCSFTETNFGISMPKGKTVIHTTLDPNHLNKDVRCQYGLIGDAKLALRAMIDECSKLVGGKQRDAAPVVAEIKPIADEWLKEWMPKLTNNEAPLNPYRVLWDLQHTVDKANTIITHDAGSPRDQLSPFWKTTAPHTYIGWGKTTQLGYGLGLAMGAKLACPDKLCINVWGDAAIGFTGMDFETAVRERIPIMSILLNNFSMAIELHIMKVSTEKYRSTDISGDYAAMARAFGGYGERITKPEDIVPAIKRGIEQTKKGVPVLLEFITSKETTISTPK</sequence>
<proteinExistence type="inferred from homology"/>
<comment type="caution">
    <text evidence="8">The sequence shown here is derived from an EMBL/GenBank/DDBJ whole genome shotgun (WGS) entry which is preliminary data.</text>
</comment>
<dbReference type="InterPro" id="IPR012001">
    <property type="entry name" value="Thiamin_PyroP_enz_TPP-bd_dom"/>
</dbReference>
<comment type="cofactor">
    <cofactor evidence="1">
        <name>thiamine diphosphate</name>
        <dbReference type="ChEBI" id="CHEBI:58937"/>
    </cofactor>
</comment>
<evidence type="ECO:0000256" key="3">
    <source>
        <dbReference type="ARBA" id="ARBA00023052"/>
    </source>
</evidence>
<evidence type="ECO:0000256" key="2">
    <source>
        <dbReference type="ARBA" id="ARBA00007812"/>
    </source>
</evidence>
<dbReference type="CDD" id="cd02004">
    <property type="entry name" value="TPP_BZL_OCoD_HPCL"/>
    <property type="match status" value="1"/>
</dbReference>
<dbReference type="InterPro" id="IPR011766">
    <property type="entry name" value="TPP_enzyme_TPP-bd"/>
</dbReference>
<dbReference type="CDD" id="cd07035">
    <property type="entry name" value="TPP_PYR_POX_like"/>
    <property type="match status" value="1"/>
</dbReference>
<dbReference type="InterPro" id="IPR012000">
    <property type="entry name" value="Thiamin_PyroP_enz_cen_dom"/>
</dbReference>
<dbReference type="Pfam" id="PF00205">
    <property type="entry name" value="TPP_enzyme_M"/>
    <property type="match status" value="1"/>
</dbReference>
<dbReference type="Gene3D" id="3.40.50.1220">
    <property type="entry name" value="TPP-binding domain"/>
    <property type="match status" value="1"/>
</dbReference>
<evidence type="ECO:0000259" key="7">
    <source>
        <dbReference type="Pfam" id="PF02776"/>
    </source>
</evidence>
<dbReference type="RefSeq" id="WP_289297922.1">
    <property type="nucleotide sequence ID" value="NZ_JAJISD010000004.1"/>
</dbReference>